<reference evidence="3" key="1">
    <citation type="submission" date="2016-04" db="EMBL/GenBank/DDBJ databases">
        <authorList>
            <person name="Nguyen H.D."/>
            <person name="Samba Siva P."/>
            <person name="Cullis J."/>
            <person name="Levesque C.A."/>
            <person name="Hambleton S."/>
        </authorList>
    </citation>
    <scope>NUCLEOTIDE SEQUENCE</scope>
    <source>
        <strain evidence="3">DAOMC 236426</strain>
    </source>
</reference>
<dbReference type="SUPFAM" id="SSF50978">
    <property type="entry name" value="WD40 repeat-like"/>
    <property type="match status" value="1"/>
</dbReference>
<keyword evidence="4" id="KW-1185">Reference proteome</keyword>
<evidence type="ECO:0000313" key="3">
    <source>
        <dbReference type="EMBL" id="KAE8254712.1"/>
    </source>
</evidence>
<feature type="compositionally biased region" description="Acidic residues" evidence="2">
    <location>
        <begin position="441"/>
        <end position="467"/>
    </location>
</feature>
<evidence type="ECO:0008006" key="5">
    <source>
        <dbReference type="Google" id="ProtNLM"/>
    </source>
</evidence>
<dbReference type="PANTHER" id="PTHR44156">
    <property type="entry name" value="SUPERNUMERARY LIMBS, ISOFORM B-RELATED"/>
    <property type="match status" value="1"/>
</dbReference>
<feature type="compositionally biased region" description="Basic and acidic residues" evidence="2">
    <location>
        <begin position="544"/>
        <end position="561"/>
    </location>
</feature>
<dbReference type="Gene3D" id="2.130.10.10">
    <property type="entry name" value="YVTN repeat-like/Quinoprotein amine dehydrogenase"/>
    <property type="match status" value="2"/>
</dbReference>
<dbReference type="InterPro" id="IPR036322">
    <property type="entry name" value="WD40_repeat_dom_sf"/>
</dbReference>
<dbReference type="AlphaFoldDB" id="A0A8X7N0U2"/>
<feature type="compositionally biased region" description="Low complexity" evidence="2">
    <location>
        <begin position="205"/>
        <end position="216"/>
    </location>
</feature>
<feature type="region of interest" description="Disordered" evidence="2">
    <location>
        <begin position="121"/>
        <end position="147"/>
    </location>
</feature>
<name>A0A8X7N0U2_9BASI</name>
<accession>A0A8X7N0U2</accession>
<organism evidence="3 4">
    <name type="scientific">Tilletia controversa</name>
    <name type="common">dwarf bunt fungus</name>
    <dbReference type="NCBI Taxonomy" id="13291"/>
    <lineage>
        <taxon>Eukaryota</taxon>
        <taxon>Fungi</taxon>
        <taxon>Dikarya</taxon>
        <taxon>Basidiomycota</taxon>
        <taxon>Ustilaginomycotina</taxon>
        <taxon>Exobasidiomycetes</taxon>
        <taxon>Tilletiales</taxon>
        <taxon>Tilletiaceae</taxon>
        <taxon>Tilletia</taxon>
    </lineage>
</organism>
<proteinExistence type="predicted"/>
<dbReference type="InterPro" id="IPR001680">
    <property type="entry name" value="WD40_rpt"/>
</dbReference>
<dbReference type="SMART" id="SM00320">
    <property type="entry name" value="WD40"/>
    <property type="match status" value="6"/>
</dbReference>
<feature type="region of interest" description="Disordered" evidence="2">
    <location>
        <begin position="194"/>
        <end position="217"/>
    </location>
</feature>
<feature type="compositionally biased region" description="Low complexity" evidence="2">
    <location>
        <begin position="501"/>
        <end position="516"/>
    </location>
</feature>
<dbReference type="PROSITE" id="PS50082">
    <property type="entry name" value="WD_REPEATS_2"/>
    <property type="match status" value="1"/>
</dbReference>
<dbReference type="EMBL" id="LWDE02000043">
    <property type="protein sequence ID" value="KAE8254712.1"/>
    <property type="molecule type" value="Genomic_DNA"/>
</dbReference>
<sequence>MDIPLTSDALDIAFHPDPQTNIIAAGLLSGKIQLIDYTAASTNTFKKTLTLRPTIKSTRALAFADSTLYAASKDRALFGVDTHTGTLVSHWANVHAAPPSRMITLDSGLIVTGDDDGAVKLWDPRMPTTSASSSSSASTSEAPAAKKTKLSAAAGNVVNSIQPTTATPVRTYAHHFDWISDLLWCDHLAQPRTQNLPQKGKKKATAAAADQQQQDQPVTLRSRLVCTSGDGTLSVIDFRQGGSGSAGAGAKADVGKKAGNVKGVEVSEDQEDELLAIAPVKGGSKFVVGTQLGTLSVWAPTRAMLDHVDRIPGHPASVDAICPLYDPSSSSSAENDVVARFAQDDDVLLTGSSDGLIRILHIGPPHTLLGVLADHGGSGMPVERIRRKGRWVASIGHESAIKWSDLAELLDGDSEDEDEEGEGESSGVAGKKKKRAVKGDDDSDDDEDEDEDEEEDEEDSDDDDDAPDAPLSKAADDEDEDSDSDSDSDAAPAPTSGPKTKAAQLAKGIAKGALLAPVTSTSSGWDDDDDDEERSGKKGRKGGVKKEMKGRDQAAAKRNERVAFFADL</sequence>
<feature type="compositionally biased region" description="Acidic residues" evidence="2">
    <location>
        <begin position="476"/>
        <end position="488"/>
    </location>
</feature>
<evidence type="ECO:0000313" key="4">
    <source>
        <dbReference type="Proteomes" id="UP000077684"/>
    </source>
</evidence>
<dbReference type="Proteomes" id="UP000077684">
    <property type="component" value="Unassembled WGS sequence"/>
</dbReference>
<reference evidence="3" key="2">
    <citation type="journal article" date="2019" name="IMA Fungus">
        <title>Genome sequencing and comparison of five Tilletia species to identify candidate genes for the detection of regulated species infecting wheat.</title>
        <authorList>
            <person name="Nguyen H.D.T."/>
            <person name="Sultana T."/>
            <person name="Kesanakurti P."/>
            <person name="Hambleton S."/>
        </authorList>
    </citation>
    <scope>NUCLEOTIDE SEQUENCE</scope>
    <source>
        <strain evidence="3">DAOMC 236426</strain>
    </source>
</reference>
<evidence type="ECO:0000256" key="2">
    <source>
        <dbReference type="SAM" id="MobiDB-lite"/>
    </source>
</evidence>
<protein>
    <recommendedName>
        <fullName evidence="5">WD repeat-containing protein JIP5</fullName>
    </recommendedName>
</protein>
<feature type="repeat" description="WD" evidence="1">
    <location>
        <begin position="106"/>
        <end position="123"/>
    </location>
</feature>
<evidence type="ECO:0000256" key="1">
    <source>
        <dbReference type="PROSITE-ProRule" id="PRU00221"/>
    </source>
</evidence>
<dbReference type="InterPro" id="IPR015943">
    <property type="entry name" value="WD40/YVTN_repeat-like_dom_sf"/>
</dbReference>
<keyword evidence="1" id="KW-0853">WD repeat</keyword>
<feature type="compositionally biased region" description="Low complexity" evidence="2">
    <location>
        <begin position="128"/>
        <end position="145"/>
    </location>
</feature>
<dbReference type="Pfam" id="PF00400">
    <property type="entry name" value="WD40"/>
    <property type="match status" value="1"/>
</dbReference>
<comment type="caution">
    <text evidence="3">The sequence shown here is derived from an EMBL/GenBank/DDBJ whole genome shotgun (WGS) entry which is preliminary data.</text>
</comment>
<feature type="region of interest" description="Disordered" evidence="2">
    <location>
        <begin position="412"/>
        <end position="568"/>
    </location>
</feature>
<gene>
    <name evidence="3" type="ORF">A4X06_0g774</name>
</gene>
<feature type="compositionally biased region" description="Acidic residues" evidence="2">
    <location>
        <begin position="412"/>
        <end position="423"/>
    </location>
</feature>
<dbReference type="InterPro" id="IPR053299">
    <property type="entry name" value="ASTRA_WD_repeat"/>
</dbReference>